<dbReference type="RefSeq" id="WP_060963705.1">
    <property type="nucleotide sequence ID" value="NZ_CP025001.1"/>
</dbReference>
<evidence type="ECO:0000313" key="4">
    <source>
        <dbReference type="Proteomes" id="UP000234366"/>
    </source>
</evidence>
<reference evidence="3 4" key="1">
    <citation type="submission" date="2017-11" db="EMBL/GenBank/DDBJ databases">
        <title>Genome sequence and genome mining of multiple bioactive secondary metabolites from a deep sea-derived Bacillus siamensis SCSIO 05746.</title>
        <authorList>
            <person name="Pan H.-Q."/>
            <person name="Ju J.-H."/>
        </authorList>
    </citation>
    <scope>NUCLEOTIDE SEQUENCE [LARGE SCALE GENOMIC DNA]</scope>
    <source>
        <strain evidence="3 4">SCSIO 05746</strain>
    </source>
</reference>
<sequence>MEMRKFFATLCIVTPLVFGGFTSVKAVDSYNSETVNYILKMNPNLSKKELIESVNDLVKQDNKTSNEILEEIKTELKKQEKLDKEEDKSNRMSTMGKNSGPKIIGSSSKGNVYYTPASTFGLPHGHVGMYYKGNQIVESVPKKGVRAIASSKRKVEKNAVIQNVKVSSSKKNNSVNWGYSRVGKDGYSYNFATNRKSSHYGDKNCSKLLWSAFKLKAGIDMDKDKGLGVYPRDIRDSNYTKTIKTF</sequence>
<evidence type="ECO:0008006" key="5">
    <source>
        <dbReference type="Google" id="ProtNLM"/>
    </source>
</evidence>
<accession>A0AAI8HRL3</accession>
<evidence type="ECO:0000256" key="2">
    <source>
        <dbReference type="SAM" id="SignalP"/>
    </source>
</evidence>
<gene>
    <name evidence="3" type="ORF">CWD84_20720</name>
</gene>
<dbReference type="KEGG" id="bsia:CWD84_20720"/>
<dbReference type="AlphaFoldDB" id="A0AAI8HRL3"/>
<evidence type="ECO:0000313" key="3">
    <source>
        <dbReference type="EMBL" id="AUJ79051.1"/>
    </source>
</evidence>
<dbReference type="Gene3D" id="3.90.1720.10">
    <property type="entry name" value="endopeptidase domain like (from Nostoc punctiforme)"/>
    <property type="match status" value="1"/>
</dbReference>
<keyword evidence="2" id="KW-0732">Signal</keyword>
<proteinExistence type="predicted"/>
<feature type="compositionally biased region" description="Basic and acidic residues" evidence="1">
    <location>
        <begin position="79"/>
        <end position="90"/>
    </location>
</feature>
<feature type="region of interest" description="Disordered" evidence="1">
    <location>
        <begin position="79"/>
        <end position="104"/>
    </location>
</feature>
<dbReference type="InterPro" id="IPR038765">
    <property type="entry name" value="Papain-like_cys_pep_sf"/>
</dbReference>
<name>A0AAI8HRL3_9BACI</name>
<dbReference type="Proteomes" id="UP000234366">
    <property type="component" value="Chromosome"/>
</dbReference>
<dbReference type="EMBL" id="CP025001">
    <property type="protein sequence ID" value="AUJ79051.1"/>
    <property type="molecule type" value="Genomic_DNA"/>
</dbReference>
<organism evidence="3 4">
    <name type="scientific">Bacillus siamensis</name>
    <dbReference type="NCBI Taxonomy" id="659243"/>
    <lineage>
        <taxon>Bacteria</taxon>
        <taxon>Bacillati</taxon>
        <taxon>Bacillota</taxon>
        <taxon>Bacilli</taxon>
        <taxon>Bacillales</taxon>
        <taxon>Bacillaceae</taxon>
        <taxon>Bacillus</taxon>
        <taxon>Bacillus amyloliquefaciens group</taxon>
    </lineage>
</organism>
<protein>
    <recommendedName>
        <fullName evidence="5">YycO</fullName>
    </recommendedName>
</protein>
<feature type="chain" id="PRO_5042472900" description="YycO" evidence="2">
    <location>
        <begin position="27"/>
        <end position="246"/>
    </location>
</feature>
<keyword evidence="4" id="KW-1185">Reference proteome</keyword>
<evidence type="ECO:0000256" key="1">
    <source>
        <dbReference type="SAM" id="MobiDB-lite"/>
    </source>
</evidence>
<dbReference type="SUPFAM" id="SSF54001">
    <property type="entry name" value="Cysteine proteinases"/>
    <property type="match status" value="1"/>
</dbReference>
<feature type="signal peptide" evidence="2">
    <location>
        <begin position="1"/>
        <end position="26"/>
    </location>
</feature>